<dbReference type="GO" id="GO:0005634">
    <property type="term" value="C:nucleus"/>
    <property type="evidence" value="ECO:0007669"/>
    <property type="project" value="UniProtKB-SubCell"/>
</dbReference>
<dbReference type="SUPFAM" id="SSF46689">
    <property type="entry name" value="Homeodomain-like"/>
    <property type="match status" value="1"/>
</dbReference>
<dbReference type="InterPro" id="IPR036388">
    <property type="entry name" value="WH-like_DNA-bd_sf"/>
</dbReference>
<dbReference type="EMBL" id="OV725082">
    <property type="protein sequence ID" value="CAH1405165.1"/>
    <property type="molecule type" value="Genomic_DNA"/>
</dbReference>
<comment type="subcellular location">
    <subcellularLocation>
        <location evidence="1">Nucleus</location>
    </subcellularLocation>
</comment>
<organism evidence="2 3">
    <name type="scientific">Nezara viridula</name>
    <name type="common">Southern green stink bug</name>
    <name type="synonym">Cimex viridulus</name>
    <dbReference type="NCBI Taxonomy" id="85310"/>
    <lineage>
        <taxon>Eukaryota</taxon>
        <taxon>Metazoa</taxon>
        <taxon>Ecdysozoa</taxon>
        <taxon>Arthropoda</taxon>
        <taxon>Hexapoda</taxon>
        <taxon>Insecta</taxon>
        <taxon>Pterygota</taxon>
        <taxon>Neoptera</taxon>
        <taxon>Paraneoptera</taxon>
        <taxon>Hemiptera</taxon>
        <taxon>Heteroptera</taxon>
        <taxon>Panheteroptera</taxon>
        <taxon>Pentatomomorpha</taxon>
        <taxon>Pentatomoidea</taxon>
        <taxon>Pentatomidae</taxon>
        <taxon>Pentatominae</taxon>
        <taxon>Nezara</taxon>
    </lineage>
</organism>
<accession>A0A9P0HM09</accession>
<protein>
    <submittedName>
        <fullName evidence="2">Uncharacterized protein</fullName>
    </submittedName>
</protein>
<gene>
    <name evidence="2" type="ORF">NEZAVI_LOCUS13428</name>
</gene>
<sequence length="104" mass="11755">MTSHHPPTPDMLATCYTTLQKPTHYHPNPSSIVLAFYSGCRRQCYPKRHGLYPAAEFRLIKEGLCDRGNAPSVSAISRLLRGNDGEDGDKKLDGKYKEIFWLAF</sequence>
<dbReference type="Proteomes" id="UP001152798">
    <property type="component" value="Chromosome 6"/>
</dbReference>
<reference evidence="2" key="1">
    <citation type="submission" date="2022-01" db="EMBL/GenBank/DDBJ databases">
        <authorList>
            <person name="King R."/>
        </authorList>
    </citation>
    <scope>NUCLEOTIDE SEQUENCE</scope>
</reference>
<evidence type="ECO:0000256" key="1">
    <source>
        <dbReference type="ARBA" id="ARBA00004123"/>
    </source>
</evidence>
<evidence type="ECO:0000313" key="3">
    <source>
        <dbReference type="Proteomes" id="UP001152798"/>
    </source>
</evidence>
<evidence type="ECO:0000313" key="2">
    <source>
        <dbReference type="EMBL" id="CAH1405165.1"/>
    </source>
</evidence>
<keyword evidence="3" id="KW-1185">Reference proteome</keyword>
<proteinExistence type="predicted"/>
<name>A0A9P0HM09_NEZVI</name>
<dbReference type="Gene3D" id="1.10.10.10">
    <property type="entry name" value="Winged helix-like DNA-binding domain superfamily/Winged helix DNA-binding domain"/>
    <property type="match status" value="1"/>
</dbReference>
<dbReference type="InterPro" id="IPR009057">
    <property type="entry name" value="Homeodomain-like_sf"/>
</dbReference>
<dbReference type="AlphaFoldDB" id="A0A9P0HM09"/>